<dbReference type="SUPFAM" id="SSF88713">
    <property type="entry name" value="Glycoside hydrolase/deacetylase"/>
    <property type="match status" value="1"/>
</dbReference>
<name>A0A511B1E2_9PROT</name>
<proteinExistence type="predicted"/>
<organism evidence="2 3">
    <name type="scientific">Gluconobacter wancherniae NBRC 103581</name>
    <dbReference type="NCBI Taxonomy" id="656744"/>
    <lineage>
        <taxon>Bacteria</taxon>
        <taxon>Pseudomonadati</taxon>
        <taxon>Pseudomonadota</taxon>
        <taxon>Alphaproteobacteria</taxon>
        <taxon>Acetobacterales</taxon>
        <taxon>Acetobacteraceae</taxon>
        <taxon>Gluconobacter</taxon>
    </lineage>
</organism>
<keyword evidence="3" id="KW-1185">Reference proteome</keyword>
<dbReference type="Pfam" id="PF04748">
    <property type="entry name" value="Polysacc_deac_2"/>
    <property type="match status" value="1"/>
</dbReference>
<evidence type="ECO:0000313" key="3">
    <source>
        <dbReference type="Proteomes" id="UP000321230"/>
    </source>
</evidence>
<sequence>MFWAVSLTALAGVGLYGRHRAAHPAVGGIKNRPTAPISAPESAKTTITPQPARDISQAQPEPISHITASGITETSLPKIGAPNTPATAMALPQPNSAAAPPTDRPALAVVMQGIGYSDTLTQIALAKLPAPVALGISPYVDDISDLIQRARSQGREVFVTLPMQSAHPEHVDEGPHALGYGNTEMQDRQELQWCLDRAAGATGLTDVSENGDDQSNGGYATTLDFAPIAEIMASHNLLYLAGSPDDGRQTKGMTATNWLNGDTDAATLDANLAALLPSASNPAPRILLMVGPLTPVAIQHLSDWLKGPAAKAFTLVPPSTFTDDGQTTNKQAEAAQISGAKSL</sequence>
<feature type="compositionally biased region" description="Polar residues" evidence="1">
    <location>
        <begin position="66"/>
        <end position="75"/>
    </location>
</feature>
<dbReference type="AlphaFoldDB" id="A0A511B1E2"/>
<dbReference type="Gene3D" id="3.20.20.370">
    <property type="entry name" value="Glycoside hydrolase/deacetylase"/>
    <property type="match status" value="1"/>
</dbReference>
<evidence type="ECO:0000313" key="2">
    <source>
        <dbReference type="EMBL" id="GEK94269.1"/>
    </source>
</evidence>
<dbReference type="PANTHER" id="PTHR30105:SF2">
    <property type="entry name" value="DIVERGENT POLYSACCHARIDE DEACETYLASE SUPERFAMILY"/>
    <property type="match status" value="1"/>
</dbReference>
<dbReference type="InterPro" id="IPR006837">
    <property type="entry name" value="Divergent_DAC"/>
</dbReference>
<evidence type="ECO:0000256" key="1">
    <source>
        <dbReference type="SAM" id="MobiDB-lite"/>
    </source>
</evidence>
<dbReference type="PANTHER" id="PTHR30105">
    <property type="entry name" value="UNCHARACTERIZED YIBQ-RELATED"/>
    <property type="match status" value="1"/>
</dbReference>
<feature type="region of interest" description="Disordered" evidence="1">
    <location>
        <begin position="320"/>
        <end position="343"/>
    </location>
</feature>
<dbReference type="InterPro" id="IPR011330">
    <property type="entry name" value="Glyco_hydro/deAcase_b/a-brl"/>
</dbReference>
<feature type="region of interest" description="Disordered" evidence="1">
    <location>
        <begin position="27"/>
        <end position="102"/>
    </location>
</feature>
<dbReference type="GO" id="GO:0005975">
    <property type="term" value="P:carbohydrate metabolic process"/>
    <property type="evidence" value="ECO:0007669"/>
    <property type="project" value="InterPro"/>
</dbReference>
<reference evidence="2 3" key="1">
    <citation type="submission" date="2019-07" db="EMBL/GenBank/DDBJ databases">
        <title>Whole genome shotgun sequence of Gluconobacter wancherniae NBRC 103581.</title>
        <authorList>
            <person name="Hosoyama A."/>
            <person name="Uohara A."/>
            <person name="Ohji S."/>
            <person name="Ichikawa N."/>
        </authorList>
    </citation>
    <scope>NUCLEOTIDE SEQUENCE [LARGE SCALE GENOMIC DNA]</scope>
    <source>
        <strain evidence="2 3">NBRC 103581</strain>
    </source>
</reference>
<dbReference type="RefSeq" id="WP_244945720.1">
    <property type="nucleotide sequence ID" value="NZ_BARC01000006.1"/>
</dbReference>
<dbReference type="EMBL" id="BJUZ01000002">
    <property type="protein sequence ID" value="GEK94269.1"/>
    <property type="molecule type" value="Genomic_DNA"/>
</dbReference>
<evidence type="ECO:0008006" key="4">
    <source>
        <dbReference type="Google" id="ProtNLM"/>
    </source>
</evidence>
<comment type="caution">
    <text evidence="2">The sequence shown here is derived from an EMBL/GenBank/DDBJ whole genome shotgun (WGS) entry which is preliminary data.</text>
</comment>
<protein>
    <recommendedName>
        <fullName evidence="4">Divergent polysaccharide deacetylase</fullName>
    </recommendedName>
</protein>
<feature type="compositionally biased region" description="Polar residues" evidence="1">
    <location>
        <begin position="320"/>
        <end position="331"/>
    </location>
</feature>
<dbReference type="Proteomes" id="UP000321230">
    <property type="component" value="Unassembled WGS sequence"/>
</dbReference>
<gene>
    <name evidence="2" type="ORF">GWA01_20390</name>
</gene>
<accession>A0A511B1E2</accession>